<dbReference type="InterPro" id="IPR003369">
    <property type="entry name" value="TatA/B/E"/>
</dbReference>
<evidence type="ECO:0000256" key="2">
    <source>
        <dbReference type="ARBA" id="ARBA00022448"/>
    </source>
</evidence>
<dbReference type="Proteomes" id="UP000777935">
    <property type="component" value="Unassembled WGS sequence"/>
</dbReference>
<keyword evidence="6 10" id="KW-1133">Transmembrane helix</keyword>
<evidence type="ECO:0000256" key="10">
    <source>
        <dbReference type="SAM" id="Phobius"/>
    </source>
</evidence>
<keyword evidence="2" id="KW-0813">Transport</keyword>
<evidence type="ECO:0000313" key="12">
    <source>
        <dbReference type="Proteomes" id="UP000777935"/>
    </source>
</evidence>
<organism evidence="11 12">
    <name type="scientific">Parasulfitobacter algicola</name>
    <dbReference type="NCBI Taxonomy" id="2614809"/>
    <lineage>
        <taxon>Bacteria</taxon>
        <taxon>Pseudomonadati</taxon>
        <taxon>Pseudomonadota</taxon>
        <taxon>Alphaproteobacteria</taxon>
        <taxon>Rhodobacterales</taxon>
        <taxon>Roseobacteraceae</taxon>
        <taxon>Parasulfitobacter</taxon>
    </lineage>
</organism>
<keyword evidence="5" id="KW-0653">Protein transport</keyword>
<dbReference type="InterPro" id="IPR018448">
    <property type="entry name" value="TatB"/>
</dbReference>
<dbReference type="Gene3D" id="1.20.5.3310">
    <property type="match status" value="1"/>
</dbReference>
<evidence type="ECO:0000256" key="4">
    <source>
        <dbReference type="ARBA" id="ARBA00022692"/>
    </source>
</evidence>
<evidence type="ECO:0000256" key="1">
    <source>
        <dbReference type="ARBA" id="ARBA00004167"/>
    </source>
</evidence>
<dbReference type="PANTHER" id="PTHR33162:SF1">
    <property type="entry name" value="SEC-INDEPENDENT PROTEIN TRANSLOCASE PROTEIN TATA, CHLOROPLASTIC"/>
    <property type="match status" value="1"/>
</dbReference>
<evidence type="ECO:0000256" key="3">
    <source>
        <dbReference type="ARBA" id="ARBA00022475"/>
    </source>
</evidence>
<evidence type="ECO:0000313" key="11">
    <source>
        <dbReference type="EMBL" id="NSX54384.1"/>
    </source>
</evidence>
<keyword evidence="4 10" id="KW-0812">Transmembrane</keyword>
<reference evidence="11 12" key="1">
    <citation type="submission" date="2020-06" db="EMBL/GenBank/DDBJ databases">
        <title>Sulfitobacter algicola sp. nov., isolated from green algae.</title>
        <authorList>
            <person name="Wang C."/>
        </authorList>
    </citation>
    <scope>NUCLEOTIDE SEQUENCE [LARGE SCALE GENOMIC DNA]</scope>
    <source>
        <strain evidence="11 12">1151</strain>
    </source>
</reference>
<feature type="region of interest" description="Disordered" evidence="9">
    <location>
        <begin position="80"/>
        <end position="146"/>
    </location>
</feature>
<dbReference type="Pfam" id="PF02416">
    <property type="entry name" value="TatA_B_E"/>
    <property type="match status" value="1"/>
</dbReference>
<keyword evidence="3" id="KW-1003">Cell membrane</keyword>
<evidence type="ECO:0000256" key="8">
    <source>
        <dbReference type="ARBA" id="ARBA00023136"/>
    </source>
</evidence>
<dbReference type="PANTHER" id="PTHR33162">
    <property type="entry name" value="SEC-INDEPENDENT PROTEIN TRANSLOCASE PROTEIN TATA, CHLOROPLASTIC"/>
    <property type="match status" value="1"/>
</dbReference>
<dbReference type="RefSeq" id="WP_174136388.1">
    <property type="nucleotide sequence ID" value="NZ_JABUFE010000003.1"/>
</dbReference>
<name>A0ABX2IVI9_9RHOB</name>
<evidence type="ECO:0000256" key="9">
    <source>
        <dbReference type="SAM" id="MobiDB-lite"/>
    </source>
</evidence>
<keyword evidence="8 10" id="KW-0472">Membrane</keyword>
<dbReference type="EMBL" id="JABUFE010000003">
    <property type="protein sequence ID" value="NSX54384.1"/>
    <property type="molecule type" value="Genomic_DNA"/>
</dbReference>
<comment type="caution">
    <text evidence="11">The sequence shown here is derived from an EMBL/GenBank/DDBJ whole genome shotgun (WGS) entry which is preliminary data.</text>
</comment>
<keyword evidence="12" id="KW-1185">Reference proteome</keyword>
<keyword evidence="7" id="KW-0811">Translocation</keyword>
<comment type="subcellular location">
    <subcellularLocation>
        <location evidence="1">Membrane</location>
        <topology evidence="1">Single-pass membrane protein</topology>
    </subcellularLocation>
</comment>
<evidence type="ECO:0000256" key="5">
    <source>
        <dbReference type="ARBA" id="ARBA00022927"/>
    </source>
</evidence>
<dbReference type="NCBIfam" id="TIGR01410">
    <property type="entry name" value="tatB"/>
    <property type="match status" value="1"/>
</dbReference>
<evidence type="ECO:0000256" key="7">
    <source>
        <dbReference type="ARBA" id="ARBA00023010"/>
    </source>
</evidence>
<sequence>MGWSELILIGIVALIVVGPKDLPVMFRAMGKMMAKVRRMAGEFQSAMSEAAEQSGANDISRDLRGMTSAKSMGLDALNDAADRFDKWEPGKPKPTQDKPAVKTETEKLAEKRATAAQKAKEVAATKASAKADADKPADAGGSSETK</sequence>
<accession>A0ABX2IVI9</accession>
<feature type="compositionally biased region" description="Basic and acidic residues" evidence="9">
    <location>
        <begin position="80"/>
        <end position="137"/>
    </location>
</feature>
<feature type="transmembrane region" description="Helical" evidence="10">
    <location>
        <begin position="6"/>
        <end position="29"/>
    </location>
</feature>
<proteinExistence type="predicted"/>
<protein>
    <submittedName>
        <fullName evidence="11">Twin-arginine translocase subunit TatB</fullName>
    </submittedName>
</protein>
<gene>
    <name evidence="11" type="primary">tatB</name>
    <name evidence="11" type="ORF">HRQ87_06175</name>
</gene>
<evidence type="ECO:0000256" key="6">
    <source>
        <dbReference type="ARBA" id="ARBA00022989"/>
    </source>
</evidence>